<evidence type="ECO:0000256" key="8">
    <source>
        <dbReference type="ARBA" id="ARBA00023004"/>
    </source>
</evidence>
<evidence type="ECO:0000256" key="4">
    <source>
        <dbReference type="ARBA" id="ARBA00022692"/>
    </source>
</evidence>
<feature type="transmembrane region" description="Helical" evidence="12">
    <location>
        <begin position="40"/>
        <end position="59"/>
    </location>
</feature>
<keyword evidence="6 12" id="KW-1133">Transmembrane helix</keyword>
<keyword evidence="7" id="KW-0560">Oxidoreductase</keyword>
<evidence type="ECO:0000313" key="15">
    <source>
        <dbReference type="Proteomes" id="UP000199455"/>
    </source>
</evidence>
<accession>A0A1G6WIQ8</accession>
<keyword evidence="10 12" id="KW-0472">Membrane</keyword>
<dbReference type="GO" id="GO:0016717">
    <property type="term" value="F:oxidoreductase activity, acting on paired donors, with oxidation of a pair of donors resulting in the reduction of molecular oxygen to two molecules of water"/>
    <property type="evidence" value="ECO:0007669"/>
    <property type="project" value="InterPro"/>
</dbReference>
<feature type="domain" description="Fatty acid desaturase" evidence="13">
    <location>
        <begin position="6"/>
        <end position="225"/>
    </location>
</feature>
<dbReference type="CDD" id="cd03505">
    <property type="entry name" value="Delta9-FADS-like"/>
    <property type="match status" value="1"/>
</dbReference>
<dbReference type="GO" id="GO:0016020">
    <property type="term" value="C:membrane"/>
    <property type="evidence" value="ECO:0007669"/>
    <property type="project" value="UniProtKB-SubCell"/>
</dbReference>
<evidence type="ECO:0000256" key="12">
    <source>
        <dbReference type="SAM" id="Phobius"/>
    </source>
</evidence>
<dbReference type="Pfam" id="PF00487">
    <property type="entry name" value="FA_desaturase"/>
    <property type="match status" value="1"/>
</dbReference>
<sequence length="243" mass="28944">MLIPIFLIIHWYASLFFQSFFHHRYAAHNHFTMSKAWEKFFYICCFLTQGSSYISARAYGLMHRLHHAHTDTVNDPHSPSFFQSIPALLWKTRNSYNDIFKGYTIVEEKYSKDLPEWQSFDKFAHNWLARVLWGALYTAIYAVFVTHWWMWLFLPLTFSMGALQGIAVNWWAHRFGYRNYALGNTSRNILPLDLLFWGEAYHNNHHKNPGRANNAVKWFELDTGYAVIKLMHRLKIIKLKAMR</sequence>
<dbReference type="PANTHER" id="PTHR11351">
    <property type="entry name" value="ACYL-COA DESATURASE"/>
    <property type="match status" value="1"/>
</dbReference>
<evidence type="ECO:0000256" key="6">
    <source>
        <dbReference type="ARBA" id="ARBA00022989"/>
    </source>
</evidence>
<feature type="transmembrane region" description="Helical" evidence="12">
    <location>
        <begin position="127"/>
        <end position="144"/>
    </location>
</feature>
<keyword evidence="9" id="KW-0443">Lipid metabolism</keyword>
<reference evidence="15" key="1">
    <citation type="submission" date="2016-10" db="EMBL/GenBank/DDBJ databases">
        <authorList>
            <person name="Varghese N."/>
            <person name="Submissions S."/>
        </authorList>
    </citation>
    <scope>NUCLEOTIDE SEQUENCE [LARGE SCALE GENOMIC DNA]</scope>
    <source>
        <strain evidence="15">DSM 18609</strain>
    </source>
</reference>
<keyword evidence="4 12" id="KW-0812">Transmembrane</keyword>
<dbReference type="PANTHER" id="PTHR11351:SF31">
    <property type="entry name" value="DESATURASE 1, ISOFORM A-RELATED"/>
    <property type="match status" value="1"/>
</dbReference>
<evidence type="ECO:0000259" key="13">
    <source>
        <dbReference type="Pfam" id="PF00487"/>
    </source>
</evidence>
<protein>
    <submittedName>
        <fullName evidence="14">Stearoyl-CoA desaturase (Delta-9 desaturase)</fullName>
    </submittedName>
</protein>
<dbReference type="GO" id="GO:0006633">
    <property type="term" value="P:fatty acid biosynthetic process"/>
    <property type="evidence" value="ECO:0007669"/>
    <property type="project" value="UniProtKB-KW"/>
</dbReference>
<name>A0A1G6WIQ8_9SPHI</name>
<keyword evidence="5" id="KW-0276">Fatty acid metabolism</keyword>
<evidence type="ECO:0000256" key="1">
    <source>
        <dbReference type="ARBA" id="ARBA00004141"/>
    </source>
</evidence>
<evidence type="ECO:0000256" key="5">
    <source>
        <dbReference type="ARBA" id="ARBA00022832"/>
    </source>
</evidence>
<proteinExistence type="inferred from homology"/>
<evidence type="ECO:0000256" key="10">
    <source>
        <dbReference type="ARBA" id="ARBA00023136"/>
    </source>
</evidence>
<evidence type="ECO:0000256" key="7">
    <source>
        <dbReference type="ARBA" id="ARBA00023002"/>
    </source>
</evidence>
<evidence type="ECO:0000256" key="2">
    <source>
        <dbReference type="ARBA" id="ARBA00008749"/>
    </source>
</evidence>
<gene>
    <name evidence="14" type="ORF">SAMN04488024_10736</name>
</gene>
<dbReference type="InterPro" id="IPR015876">
    <property type="entry name" value="Acyl-CoA_DS"/>
</dbReference>
<comment type="subcellular location">
    <subcellularLocation>
        <location evidence="1">Membrane</location>
        <topology evidence="1">Multi-pass membrane protein</topology>
    </subcellularLocation>
</comment>
<comment type="similarity">
    <text evidence="2">Belongs to the fatty acid desaturase type 2 family.</text>
</comment>
<feature type="transmembrane region" description="Helical" evidence="12">
    <location>
        <begin position="150"/>
        <end position="172"/>
    </location>
</feature>
<keyword evidence="11" id="KW-0275">Fatty acid biosynthesis</keyword>
<keyword evidence="15" id="KW-1185">Reference proteome</keyword>
<organism evidence="14 15">
    <name type="scientific">Pedobacter soli</name>
    <dbReference type="NCBI Taxonomy" id="390242"/>
    <lineage>
        <taxon>Bacteria</taxon>
        <taxon>Pseudomonadati</taxon>
        <taxon>Bacteroidota</taxon>
        <taxon>Sphingobacteriia</taxon>
        <taxon>Sphingobacteriales</taxon>
        <taxon>Sphingobacteriaceae</taxon>
        <taxon>Pedobacter</taxon>
    </lineage>
</organism>
<dbReference type="InterPro" id="IPR005804">
    <property type="entry name" value="FA_desaturase_dom"/>
</dbReference>
<evidence type="ECO:0000256" key="11">
    <source>
        <dbReference type="ARBA" id="ARBA00023160"/>
    </source>
</evidence>
<dbReference type="Proteomes" id="UP000199455">
    <property type="component" value="Unassembled WGS sequence"/>
</dbReference>
<dbReference type="AlphaFoldDB" id="A0A1G6WIQ8"/>
<evidence type="ECO:0000256" key="9">
    <source>
        <dbReference type="ARBA" id="ARBA00023098"/>
    </source>
</evidence>
<keyword evidence="8" id="KW-0408">Iron</keyword>
<dbReference type="EMBL" id="FMZH01000007">
    <property type="protein sequence ID" value="SDD65840.1"/>
    <property type="molecule type" value="Genomic_DNA"/>
</dbReference>
<dbReference type="RefSeq" id="WP_090770169.1">
    <property type="nucleotide sequence ID" value="NZ_FMZH01000007.1"/>
</dbReference>
<evidence type="ECO:0000256" key="3">
    <source>
        <dbReference type="ARBA" id="ARBA00022516"/>
    </source>
</evidence>
<evidence type="ECO:0000313" key="14">
    <source>
        <dbReference type="EMBL" id="SDD65840.1"/>
    </source>
</evidence>
<keyword evidence="3" id="KW-0444">Lipid biosynthesis</keyword>
<dbReference type="STRING" id="390242.SAMN04488024_10736"/>